<gene>
    <name evidence="1" type="ORF">A2U01_0007148</name>
</gene>
<keyword evidence="2" id="KW-1185">Reference proteome</keyword>
<protein>
    <submittedName>
        <fullName evidence="1">Uncharacterized protein</fullName>
    </submittedName>
</protein>
<reference evidence="1 2" key="1">
    <citation type="journal article" date="2018" name="Front. Plant Sci.">
        <title>Red Clover (Trifolium pratense) and Zigzag Clover (T. medium) - A Picture of Genomic Similarities and Differences.</title>
        <authorList>
            <person name="Dluhosova J."/>
            <person name="Istvanek J."/>
            <person name="Nedelnik J."/>
            <person name="Repkova J."/>
        </authorList>
    </citation>
    <scope>NUCLEOTIDE SEQUENCE [LARGE SCALE GENOMIC DNA]</scope>
    <source>
        <strain evidence="2">cv. 10/8</strain>
        <tissue evidence="1">Leaf</tissue>
    </source>
</reference>
<dbReference type="AlphaFoldDB" id="A0A392MJ65"/>
<comment type="caution">
    <text evidence="1">The sequence shown here is derived from an EMBL/GenBank/DDBJ whole genome shotgun (WGS) entry which is preliminary data.</text>
</comment>
<proteinExistence type="predicted"/>
<evidence type="ECO:0000313" key="2">
    <source>
        <dbReference type="Proteomes" id="UP000265520"/>
    </source>
</evidence>
<accession>A0A392MJ65</accession>
<sequence length="187" mass="20637">MDVLATKQGFDCSVMIGEDMVGVCEVECSVNLMGGMGWTICVVREDVVIKFDMSGGKQLCEMHGSKKVHVGWQYVRGLCRFQRCGDVGVQLWHYVLVEIDSKYDLTGDQGCDAKDGTIQMEVVQGIGDVVCCAGVHNPFLRGNNTRSCTRMMSNKVISARMMCSEAISVLRVTQQDWLEDVDPPLLG</sequence>
<dbReference type="EMBL" id="LXQA010010083">
    <property type="protein sequence ID" value="MCH86294.1"/>
    <property type="molecule type" value="Genomic_DNA"/>
</dbReference>
<name>A0A392MJ65_9FABA</name>
<evidence type="ECO:0000313" key="1">
    <source>
        <dbReference type="EMBL" id="MCH86294.1"/>
    </source>
</evidence>
<dbReference type="Proteomes" id="UP000265520">
    <property type="component" value="Unassembled WGS sequence"/>
</dbReference>
<organism evidence="1 2">
    <name type="scientific">Trifolium medium</name>
    <dbReference type="NCBI Taxonomy" id="97028"/>
    <lineage>
        <taxon>Eukaryota</taxon>
        <taxon>Viridiplantae</taxon>
        <taxon>Streptophyta</taxon>
        <taxon>Embryophyta</taxon>
        <taxon>Tracheophyta</taxon>
        <taxon>Spermatophyta</taxon>
        <taxon>Magnoliopsida</taxon>
        <taxon>eudicotyledons</taxon>
        <taxon>Gunneridae</taxon>
        <taxon>Pentapetalae</taxon>
        <taxon>rosids</taxon>
        <taxon>fabids</taxon>
        <taxon>Fabales</taxon>
        <taxon>Fabaceae</taxon>
        <taxon>Papilionoideae</taxon>
        <taxon>50 kb inversion clade</taxon>
        <taxon>NPAAA clade</taxon>
        <taxon>Hologalegina</taxon>
        <taxon>IRL clade</taxon>
        <taxon>Trifolieae</taxon>
        <taxon>Trifolium</taxon>
    </lineage>
</organism>